<dbReference type="InterPro" id="IPR009097">
    <property type="entry name" value="Cyclic_Pdiesterase"/>
</dbReference>
<sequence>MKTDQPIRIFLALPLPKSIQEAIHEESELLRSKLTFRKWVHPRDYHITVQFLGEADPSLVHPLTNALSSALQALHPFPLEIGHWGWFGRKQRPSILWKGVHDPEDVLPELAAKVRNTTSQFHFEDDGKPFKAHITVARQYTGELFPAHLFLDEESSLFGSDNKKPPLEWEAQSITLYESRLGQKPMYSPLQSIEWKS</sequence>
<name>A0ABW1IKA7_9BACL</name>
<dbReference type="PANTHER" id="PTHR35561:SF1">
    <property type="entry name" value="RNA 2',3'-CYCLIC PHOSPHODIESTERASE"/>
    <property type="match status" value="1"/>
</dbReference>
<evidence type="ECO:0000256" key="1">
    <source>
        <dbReference type="ARBA" id="ARBA00022801"/>
    </source>
</evidence>
<comment type="similarity">
    <text evidence="2">Belongs to the 2H phosphoesterase superfamily. ThpR family.</text>
</comment>
<dbReference type="InterPro" id="IPR004175">
    <property type="entry name" value="RNA_CPDase"/>
</dbReference>
<dbReference type="Gene3D" id="3.90.1140.10">
    <property type="entry name" value="Cyclic phosphodiesterase"/>
    <property type="match status" value="1"/>
</dbReference>
<feature type="short sequence motif" description="HXTX 1" evidence="2">
    <location>
        <begin position="46"/>
        <end position="49"/>
    </location>
</feature>
<accession>A0ABW1IKA7</accession>
<evidence type="ECO:0000313" key="4">
    <source>
        <dbReference type="EMBL" id="MFC5985465.1"/>
    </source>
</evidence>
<feature type="active site" description="Proton donor" evidence="2">
    <location>
        <position position="46"/>
    </location>
</feature>
<dbReference type="RefSeq" id="WP_379892327.1">
    <property type="nucleotide sequence ID" value="NZ_CBCSCT010000050.1"/>
</dbReference>
<dbReference type="NCBIfam" id="TIGR02258">
    <property type="entry name" value="2_5_ligase"/>
    <property type="match status" value="1"/>
</dbReference>
<feature type="domain" description="Phosphoesterase HXTX" evidence="3">
    <location>
        <begin position="105"/>
        <end position="187"/>
    </location>
</feature>
<feature type="domain" description="Phosphoesterase HXTX" evidence="3">
    <location>
        <begin position="13"/>
        <end position="97"/>
    </location>
</feature>
<evidence type="ECO:0000259" key="3">
    <source>
        <dbReference type="Pfam" id="PF02834"/>
    </source>
</evidence>
<reference evidence="5" key="1">
    <citation type="journal article" date="2019" name="Int. J. Syst. Evol. Microbiol.">
        <title>The Global Catalogue of Microorganisms (GCM) 10K type strain sequencing project: providing services to taxonomists for standard genome sequencing and annotation.</title>
        <authorList>
            <consortium name="The Broad Institute Genomics Platform"/>
            <consortium name="The Broad Institute Genome Sequencing Center for Infectious Disease"/>
            <person name="Wu L."/>
            <person name="Ma J."/>
        </authorList>
    </citation>
    <scope>NUCLEOTIDE SEQUENCE [LARGE SCALE GENOMIC DNA]</scope>
    <source>
        <strain evidence="5">CCM 8749</strain>
    </source>
</reference>
<comment type="catalytic activity">
    <reaction evidence="2">
        <text>a 3'-end 2',3'-cyclophospho-ribonucleotide-RNA + H2O = a 3'-end 2'-phospho-ribonucleotide-RNA + H(+)</text>
        <dbReference type="Rhea" id="RHEA:11828"/>
        <dbReference type="Rhea" id="RHEA-COMP:10464"/>
        <dbReference type="Rhea" id="RHEA-COMP:17353"/>
        <dbReference type="ChEBI" id="CHEBI:15377"/>
        <dbReference type="ChEBI" id="CHEBI:15378"/>
        <dbReference type="ChEBI" id="CHEBI:83064"/>
        <dbReference type="ChEBI" id="CHEBI:173113"/>
        <dbReference type="EC" id="3.1.4.58"/>
    </reaction>
</comment>
<dbReference type="EMBL" id="JBHSQV010000026">
    <property type="protein sequence ID" value="MFC5985465.1"/>
    <property type="molecule type" value="Genomic_DNA"/>
</dbReference>
<keyword evidence="5" id="KW-1185">Reference proteome</keyword>
<evidence type="ECO:0000256" key="2">
    <source>
        <dbReference type="HAMAP-Rule" id="MF_01940"/>
    </source>
</evidence>
<feature type="active site" description="Proton acceptor" evidence="2">
    <location>
        <position position="133"/>
    </location>
</feature>
<dbReference type="PANTHER" id="PTHR35561">
    <property type="entry name" value="RNA 2',3'-CYCLIC PHOSPHODIESTERASE"/>
    <property type="match status" value="1"/>
</dbReference>
<comment type="caution">
    <text evidence="4">The sequence shown here is derived from an EMBL/GenBank/DDBJ whole genome shotgun (WGS) entry which is preliminary data.</text>
</comment>
<evidence type="ECO:0000313" key="5">
    <source>
        <dbReference type="Proteomes" id="UP001596250"/>
    </source>
</evidence>
<protein>
    <recommendedName>
        <fullName evidence="2">RNA 2',3'-cyclic phosphodiesterase</fullName>
        <shortName evidence="2">RNA 2',3'-CPDase</shortName>
        <ecNumber evidence="2">3.1.4.58</ecNumber>
    </recommendedName>
</protein>
<proteinExistence type="inferred from homology"/>
<dbReference type="HAMAP" id="MF_01940">
    <property type="entry name" value="RNA_CPDase"/>
    <property type="match status" value="1"/>
</dbReference>
<feature type="short sequence motif" description="HXTX 2" evidence="2">
    <location>
        <begin position="133"/>
        <end position="136"/>
    </location>
</feature>
<dbReference type="EC" id="3.1.4.58" evidence="2"/>
<dbReference type="InterPro" id="IPR014051">
    <property type="entry name" value="Phosphoesterase_HXTX"/>
</dbReference>
<keyword evidence="1 2" id="KW-0378">Hydrolase</keyword>
<comment type="function">
    <text evidence="2">Hydrolyzes RNA 2',3'-cyclic phosphodiester to an RNA 2'-phosphomonoester.</text>
</comment>
<gene>
    <name evidence="4" type="primary">thpR</name>
    <name evidence="4" type="ORF">ACFPXP_03300</name>
</gene>
<organism evidence="4 5">
    <name type="scientific">Marinicrinis lubricantis</name>
    <dbReference type="NCBI Taxonomy" id="2086470"/>
    <lineage>
        <taxon>Bacteria</taxon>
        <taxon>Bacillati</taxon>
        <taxon>Bacillota</taxon>
        <taxon>Bacilli</taxon>
        <taxon>Bacillales</taxon>
        <taxon>Paenibacillaceae</taxon>
    </lineage>
</organism>
<dbReference type="Proteomes" id="UP001596250">
    <property type="component" value="Unassembled WGS sequence"/>
</dbReference>
<dbReference type="SUPFAM" id="SSF55144">
    <property type="entry name" value="LigT-like"/>
    <property type="match status" value="1"/>
</dbReference>
<dbReference type="Pfam" id="PF02834">
    <property type="entry name" value="LigT_PEase"/>
    <property type="match status" value="2"/>
</dbReference>